<dbReference type="SUPFAM" id="SSF103473">
    <property type="entry name" value="MFS general substrate transporter"/>
    <property type="match status" value="1"/>
</dbReference>
<dbReference type="OrthoDB" id="2587356at2759"/>
<dbReference type="InterPro" id="IPR036259">
    <property type="entry name" value="MFS_trans_sf"/>
</dbReference>
<feature type="transmembrane region" description="Helical" evidence="5">
    <location>
        <begin position="320"/>
        <end position="341"/>
    </location>
</feature>
<feature type="transmembrane region" description="Helical" evidence="5">
    <location>
        <begin position="148"/>
        <end position="171"/>
    </location>
</feature>
<comment type="caution">
    <text evidence="7">The sequence shown here is derived from an EMBL/GenBank/DDBJ whole genome shotgun (WGS) entry which is preliminary data.</text>
</comment>
<dbReference type="EMBL" id="NAJM01000061">
    <property type="protein sequence ID" value="RVX66473.1"/>
    <property type="molecule type" value="Genomic_DNA"/>
</dbReference>
<keyword evidence="2 5" id="KW-0812">Transmembrane</keyword>
<feature type="transmembrane region" description="Helical" evidence="5">
    <location>
        <begin position="58"/>
        <end position="76"/>
    </location>
</feature>
<feature type="transmembrane region" description="Helical" evidence="5">
    <location>
        <begin position="177"/>
        <end position="198"/>
    </location>
</feature>
<feature type="transmembrane region" description="Helical" evidence="5">
    <location>
        <begin position="219"/>
        <end position="238"/>
    </location>
</feature>
<feature type="transmembrane region" description="Helical" evidence="5">
    <location>
        <begin position="353"/>
        <end position="373"/>
    </location>
</feature>
<dbReference type="GO" id="GO:0022857">
    <property type="term" value="F:transmembrane transporter activity"/>
    <property type="evidence" value="ECO:0007669"/>
    <property type="project" value="InterPro"/>
</dbReference>
<dbReference type="AlphaFoldDB" id="A0A438MTC3"/>
<dbReference type="InterPro" id="IPR020846">
    <property type="entry name" value="MFS_dom"/>
</dbReference>
<dbReference type="InterPro" id="IPR005829">
    <property type="entry name" value="Sugar_transporter_CS"/>
</dbReference>
<organism evidence="7 8">
    <name type="scientific">Exophiala mesophila</name>
    <name type="common">Black yeast-like fungus</name>
    <dbReference type="NCBI Taxonomy" id="212818"/>
    <lineage>
        <taxon>Eukaryota</taxon>
        <taxon>Fungi</taxon>
        <taxon>Dikarya</taxon>
        <taxon>Ascomycota</taxon>
        <taxon>Pezizomycotina</taxon>
        <taxon>Eurotiomycetes</taxon>
        <taxon>Chaetothyriomycetidae</taxon>
        <taxon>Chaetothyriales</taxon>
        <taxon>Herpotrichiellaceae</taxon>
        <taxon>Exophiala</taxon>
    </lineage>
</organism>
<dbReference type="Pfam" id="PF07690">
    <property type="entry name" value="MFS_1"/>
    <property type="match status" value="1"/>
</dbReference>
<accession>A0A438MTC3</accession>
<feature type="transmembrane region" description="Helical" evidence="5">
    <location>
        <begin position="111"/>
        <end position="136"/>
    </location>
</feature>
<dbReference type="VEuPathDB" id="FungiDB:PV10_05258"/>
<evidence type="ECO:0000256" key="1">
    <source>
        <dbReference type="ARBA" id="ARBA00004141"/>
    </source>
</evidence>
<feature type="transmembrane region" description="Helical" evidence="5">
    <location>
        <begin position="287"/>
        <end position="308"/>
    </location>
</feature>
<evidence type="ECO:0000259" key="6">
    <source>
        <dbReference type="PROSITE" id="PS50850"/>
    </source>
</evidence>
<evidence type="ECO:0000313" key="7">
    <source>
        <dbReference type="EMBL" id="RVX66473.1"/>
    </source>
</evidence>
<feature type="domain" description="Major facilitator superfamily (MFS) profile" evidence="6">
    <location>
        <begin position="20"/>
        <end position="478"/>
    </location>
</feature>
<reference evidence="7 8" key="1">
    <citation type="submission" date="2017-03" db="EMBL/GenBank/DDBJ databases">
        <title>Genomes of endolithic fungi from Antarctica.</title>
        <authorList>
            <person name="Coleine C."/>
            <person name="Masonjones S."/>
            <person name="Stajich J.E."/>
        </authorList>
    </citation>
    <scope>NUCLEOTIDE SEQUENCE [LARGE SCALE GENOMIC DNA]</scope>
    <source>
        <strain evidence="7 8">CCFEE 6314</strain>
    </source>
</reference>
<protein>
    <recommendedName>
        <fullName evidence="6">Major facilitator superfamily (MFS) profile domain-containing protein</fullName>
    </recommendedName>
</protein>
<keyword evidence="4 5" id="KW-0472">Membrane</keyword>
<dbReference type="Gene3D" id="1.20.1250.20">
    <property type="entry name" value="MFS general substrate transporter like domains"/>
    <property type="match status" value="1"/>
</dbReference>
<dbReference type="GO" id="GO:0005886">
    <property type="term" value="C:plasma membrane"/>
    <property type="evidence" value="ECO:0007669"/>
    <property type="project" value="TreeGrafter"/>
</dbReference>
<gene>
    <name evidence="7" type="ORF">B0A52_09704</name>
</gene>
<dbReference type="PROSITE" id="PS50850">
    <property type="entry name" value="MFS"/>
    <property type="match status" value="1"/>
</dbReference>
<feature type="transmembrane region" description="Helical" evidence="5">
    <location>
        <begin position="415"/>
        <end position="438"/>
    </location>
</feature>
<keyword evidence="3 5" id="KW-1133">Transmembrane helix</keyword>
<comment type="subcellular location">
    <subcellularLocation>
        <location evidence="1">Membrane</location>
        <topology evidence="1">Multi-pass membrane protein</topology>
    </subcellularLocation>
</comment>
<name>A0A438MTC3_EXOME</name>
<dbReference type="Proteomes" id="UP000288859">
    <property type="component" value="Unassembled WGS sequence"/>
</dbReference>
<dbReference type="InterPro" id="IPR011701">
    <property type="entry name" value="MFS"/>
</dbReference>
<evidence type="ECO:0000256" key="3">
    <source>
        <dbReference type="ARBA" id="ARBA00022989"/>
    </source>
</evidence>
<feature type="transmembrane region" description="Helical" evidence="5">
    <location>
        <begin position="509"/>
        <end position="527"/>
    </location>
</feature>
<evidence type="ECO:0000313" key="8">
    <source>
        <dbReference type="Proteomes" id="UP000288859"/>
    </source>
</evidence>
<feature type="transmembrane region" description="Helical" evidence="5">
    <location>
        <begin position="379"/>
        <end position="403"/>
    </location>
</feature>
<evidence type="ECO:0000256" key="2">
    <source>
        <dbReference type="ARBA" id="ARBA00022692"/>
    </source>
</evidence>
<dbReference type="PANTHER" id="PTHR23501:SF195">
    <property type="entry name" value="PEP5"/>
    <property type="match status" value="1"/>
</dbReference>
<evidence type="ECO:0000256" key="4">
    <source>
        <dbReference type="ARBA" id="ARBA00023136"/>
    </source>
</evidence>
<dbReference type="PROSITE" id="PS00216">
    <property type="entry name" value="SUGAR_TRANSPORT_1"/>
    <property type="match status" value="1"/>
</dbReference>
<sequence>MELEQSISDNVVVHVHLKTYLAVVAVGFCYFSQILALAGSGFLAPYMQMLFGSSNETVWLSQALAICTVAMSPPISQIADLWGRKWPVVLSMLCAFTGSIVSSRANSMGTVTAGFVLIGVSFGSQALLHAVVSEVLPRRQRPIAQGILNIIGGLGGFLGICIGAGLIRGGALENFRIYLYVTAASFFVGAMGIVFCYNPPPRELQQTLSTRKKIQSLDWAGYLLFGAGLTLFSIALSWSQNPYPWSNSRIIAPFVIGVVLVIAFVIYEWRFKKDGFMNHALFKERNFTLALLLVFTEGLAFFAANSYFALEVGIFTGQDLLIVGLHYGITFLTIIVFSGIVSIFSTRYKALRLPIFVGFVFILVFNIVLAAAQPLNIRAAFWGLGVILGVGIGVMLPLIMVVAQLSSPPELISTASALIVAARCFGGTIGLAVNNALYNSTLNSELPKQVAEATVPLGLPTSSLPGLIVALTTQNEELLANVEGLTPTILTAASSAVLKAFEMTFRNCWIAAACFCVPAAIGSIFVFDPRSQFNAHIDAPVEASIAEKQALVEVNQVATQEPKEADRFVERP</sequence>
<evidence type="ECO:0000256" key="5">
    <source>
        <dbReference type="SAM" id="Phobius"/>
    </source>
</evidence>
<dbReference type="PANTHER" id="PTHR23501">
    <property type="entry name" value="MAJOR FACILITATOR SUPERFAMILY"/>
    <property type="match status" value="1"/>
</dbReference>
<feature type="transmembrane region" description="Helical" evidence="5">
    <location>
        <begin position="20"/>
        <end position="46"/>
    </location>
</feature>
<feature type="transmembrane region" description="Helical" evidence="5">
    <location>
        <begin position="88"/>
        <end position="105"/>
    </location>
</feature>
<feature type="transmembrane region" description="Helical" evidence="5">
    <location>
        <begin position="250"/>
        <end position="267"/>
    </location>
</feature>
<proteinExistence type="predicted"/>